<dbReference type="InterPro" id="IPR007202">
    <property type="entry name" value="4Fe-4S_dom"/>
</dbReference>
<dbReference type="InterPro" id="IPR004108">
    <property type="entry name" value="Fe_hydrogenase_lsu_C"/>
</dbReference>
<dbReference type="PROSITE" id="PS00198">
    <property type="entry name" value="4FE4S_FER_1"/>
    <property type="match status" value="1"/>
</dbReference>
<sequence length="575" mass="65571">MDYIKFTKANCKNCYKCLRSCPVKAIQFKNEQAKIINDRCILCSRCVLICPQNARKVNTHINKLKNALKNNKKIIVSLAPSFAGNFNFSYKKLIGALKTLGISYVEETALGADITSRLYEKFINNNKMPYYISTACPSSNMLIEKYYPELIKYMLPILSPMACHCKTLKEVYGKDAFVIFIGPCSAKKTEYELHNKDNILDAVITYEECIKLLDDFNINIESSPDIDFDCNSFNSGPHYPIPGGICNNIKDSLKFNNIKPIAVDGVYDCIDVFENIKKGYMKNSFIEVSICKGSCIGGPDMIQNKHIYYNKLEKVENYIKNRTLISNEKLNKKEKDLSIKNFSKNFIDKSLEDIIFSEKEMEDTLKSMGKYSEEDELNCGVCGYNTCREKAKAILKGMAEPTMCLHYMRNKAESISNIIFENTASCVILLDKNLNILEINPAVETAFCVEKNAIKNKHISILMDETDFEYVKNTNKNLLGKKVHCNNYNLVFIENIIYIPKQNIFMASMINITELEKNKQNMKELKKTSFTAAQEVIEKQMRVAQEIASLLGETTAETKITLSNLKKFVNTDDEN</sequence>
<dbReference type="Pfam" id="PF02906">
    <property type="entry name" value="Fe_hyd_lg_C"/>
    <property type="match status" value="1"/>
</dbReference>
<evidence type="ECO:0000313" key="7">
    <source>
        <dbReference type="EMBL" id="GAA0743193.1"/>
    </source>
</evidence>
<dbReference type="Gene3D" id="3.40.950.10">
    <property type="entry name" value="Fe-only Hydrogenase (Larger Subunit), Chain L, domain 3"/>
    <property type="match status" value="1"/>
</dbReference>
<dbReference type="PANTHER" id="PTHR11615">
    <property type="entry name" value="NITRATE, FORMATE, IRON DEHYDROGENASE"/>
    <property type="match status" value="1"/>
</dbReference>
<dbReference type="SUPFAM" id="SSF55785">
    <property type="entry name" value="PYP-like sensor domain (PAS domain)"/>
    <property type="match status" value="1"/>
</dbReference>
<protein>
    <submittedName>
        <fullName evidence="7">[Fe-Fe] hydrogenase large subunit C-terminal domain-containing protein</fullName>
    </submittedName>
</protein>
<name>A0ABN1JN76_9CLOT</name>
<evidence type="ECO:0000256" key="4">
    <source>
        <dbReference type="ARBA" id="ARBA00023014"/>
    </source>
</evidence>
<reference evidence="7 8" key="1">
    <citation type="journal article" date="2019" name="Int. J. Syst. Evol. Microbiol.">
        <title>The Global Catalogue of Microorganisms (GCM) 10K type strain sequencing project: providing services to taxonomists for standard genome sequencing and annotation.</title>
        <authorList>
            <consortium name="The Broad Institute Genomics Platform"/>
            <consortium name="The Broad Institute Genome Sequencing Center for Infectious Disease"/>
            <person name="Wu L."/>
            <person name="Ma J."/>
        </authorList>
    </citation>
    <scope>NUCLEOTIDE SEQUENCE [LARGE SCALE GENOMIC DNA]</scope>
    <source>
        <strain evidence="7 8">JCM 1407</strain>
    </source>
</reference>
<keyword evidence="1" id="KW-0004">4Fe-4S</keyword>
<feature type="domain" description="4Fe-4S ferredoxin-type" evidence="5">
    <location>
        <begin position="2"/>
        <end position="30"/>
    </location>
</feature>
<comment type="caution">
    <text evidence="7">The sequence shown here is derived from an EMBL/GenBank/DDBJ whole genome shotgun (WGS) entry which is preliminary data.</text>
</comment>
<dbReference type="Gene3D" id="1.10.15.40">
    <property type="entry name" value="Electron transport complex subunit B, putative Fe-S cluster"/>
    <property type="match status" value="1"/>
</dbReference>
<feature type="domain" description="4Fe-4S ferredoxin-type" evidence="5">
    <location>
        <begin position="31"/>
        <end position="60"/>
    </location>
</feature>
<evidence type="ECO:0000256" key="3">
    <source>
        <dbReference type="ARBA" id="ARBA00023004"/>
    </source>
</evidence>
<organism evidence="7 8">
    <name type="scientific">Clostridium oceanicum</name>
    <dbReference type="NCBI Taxonomy" id="1543"/>
    <lineage>
        <taxon>Bacteria</taxon>
        <taxon>Bacillati</taxon>
        <taxon>Bacillota</taxon>
        <taxon>Clostridia</taxon>
        <taxon>Eubacteriales</taxon>
        <taxon>Clostridiaceae</taxon>
        <taxon>Clostridium</taxon>
    </lineage>
</organism>
<dbReference type="InterPro" id="IPR035965">
    <property type="entry name" value="PAS-like_dom_sf"/>
</dbReference>
<evidence type="ECO:0000259" key="6">
    <source>
        <dbReference type="PROSITE" id="PS51656"/>
    </source>
</evidence>
<dbReference type="EMBL" id="BAAACG010000010">
    <property type="protein sequence ID" value="GAA0743193.1"/>
    <property type="molecule type" value="Genomic_DNA"/>
</dbReference>
<dbReference type="Pfam" id="PF13237">
    <property type="entry name" value="Fer4_10"/>
    <property type="match status" value="1"/>
</dbReference>
<evidence type="ECO:0000313" key="8">
    <source>
        <dbReference type="Proteomes" id="UP001501510"/>
    </source>
</evidence>
<dbReference type="RefSeq" id="WP_343762190.1">
    <property type="nucleotide sequence ID" value="NZ_BAAACG010000010.1"/>
</dbReference>
<dbReference type="PROSITE" id="PS51656">
    <property type="entry name" value="4FE4S"/>
    <property type="match status" value="1"/>
</dbReference>
<feature type="domain" description="4Fe-4S" evidence="6">
    <location>
        <begin position="360"/>
        <end position="421"/>
    </location>
</feature>
<evidence type="ECO:0000256" key="2">
    <source>
        <dbReference type="ARBA" id="ARBA00022723"/>
    </source>
</evidence>
<keyword evidence="3" id="KW-0408">Iron</keyword>
<dbReference type="InterPro" id="IPR009016">
    <property type="entry name" value="Fe_hydrogenase"/>
</dbReference>
<accession>A0ABN1JN76</accession>
<dbReference type="InterPro" id="IPR050340">
    <property type="entry name" value="Cytosolic_Fe-S_CAF"/>
</dbReference>
<evidence type="ECO:0000259" key="5">
    <source>
        <dbReference type="PROSITE" id="PS51379"/>
    </source>
</evidence>
<dbReference type="Proteomes" id="UP001501510">
    <property type="component" value="Unassembled WGS sequence"/>
</dbReference>
<dbReference type="SUPFAM" id="SSF54862">
    <property type="entry name" value="4Fe-4S ferredoxins"/>
    <property type="match status" value="1"/>
</dbReference>
<dbReference type="PROSITE" id="PS51379">
    <property type="entry name" value="4FE4S_FER_2"/>
    <property type="match status" value="2"/>
</dbReference>
<keyword evidence="2" id="KW-0479">Metal-binding</keyword>
<dbReference type="InterPro" id="IPR017900">
    <property type="entry name" value="4Fe4S_Fe_S_CS"/>
</dbReference>
<dbReference type="Gene3D" id="3.30.70.20">
    <property type="match status" value="1"/>
</dbReference>
<dbReference type="Pfam" id="PF04060">
    <property type="entry name" value="FeS"/>
    <property type="match status" value="1"/>
</dbReference>
<keyword evidence="4" id="KW-0411">Iron-sulfur</keyword>
<evidence type="ECO:0000256" key="1">
    <source>
        <dbReference type="ARBA" id="ARBA00022485"/>
    </source>
</evidence>
<dbReference type="SUPFAM" id="SSF53920">
    <property type="entry name" value="Fe-only hydrogenase"/>
    <property type="match status" value="1"/>
</dbReference>
<proteinExistence type="predicted"/>
<dbReference type="InterPro" id="IPR017896">
    <property type="entry name" value="4Fe4S_Fe-S-bd"/>
</dbReference>
<dbReference type="SMART" id="SM00091">
    <property type="entry name" value="PAS"/>
    <property type="match status" value="1"/>
</dbReference>
<gene>
    <name evidence="7" type="ORF">GCM10008906_26670</name>
</gene>
<dbReference type="InterPro" id="IPR000014">
    <property type="entry name" value="PAS"/>
</dbReference>
<dbReference type="Gene3D" id="3.30.450.20">
    <property type="entry name" value="PAS domain"/>
    <property type="match status" value="1"/>
</dbReference>
<dbReference type="CDD" id="cd00130">
    <property type="entry name" value="PAS"/>
    <property type="match status" value="1"/>
</dbReference>
<keyword evidence="8" id="KW-1185">Reference proteome</keyword>